<dbReference type="Pfam" id="PF01041">
    <property type="entry name" value="DegT_DnrJ_EryC1"/>
    <property type="match status" value="1"/>
</dbReference>
<sequence length="389" mass="43705">MEKLAIFGGSKVFNKDCEMINKFGKEEKDALVRVVENGCLSAFRGGKEVRGFEKEFREYVGTNYAVAATSGTAALHTSLASLNLPIGSEVAVPALTFVSTASVVLQEKLKPIFIDIDENYCMDPEDLKRKITNKTKAVIPVHLYGHPAKMNEINAIAKENEMYVIEDACQSHGAVYMGKKTGNLGDIGCFSFFETKNMTCGEGGMITCNDEELAKQIWLTKEHGSPRNSNTWYSYIRLGYNYNMTEMQGAIGRTQLKKLDFNNDIRIHNGSLYRKYLLPLGLEIASDAKDVKSVYHNMPVLLPEEYKTKRDFFVQALRAEGVPVDIAYPQPLYKTKLFTELGYGYENLPKVEDVTARMFTLFTDSSINEEIIINSTTAIEKVLEYLKKS</sequence>
<keyword evidence="3" id="KW-1185">Reference proteome</keyword>
<protein>
    <submittedName>
        <fullName evidence="2">DegT/DnrJ/EryC1/StrS family aminotransferase</fullName>
    </submittedName>
</protein>
<comment type="similarity">
    <text evidence="1">Belongs to the DegT/DnrJ/EryC1 family.</text>
</comment>
<dbReference type="Proteomes" id="UP000596739">
    <property type="component" value="Unassembled WGS sequence"/>
</dbReference>
<keyword evidence="2" id="KW-0032">Aminotransferase</keyword>
<dbReference type="RefSeq" id="WP_200269202.1">
    <property type="nucleotide sequence ID" value="NZ_JAENHN010000034.1"/>
</dbReference>
<proteinExistence type="inferred from homology"/>
<dbReference type="CDD" id="cd00616">
    <property type="entry name" value="AHBA_syn"/>
    <property type="match status" value="1"/>
</dbReference>
<name>A0ABS1EPK5_9CLOT</name>
<keyword evidence="2" id="KW-0808">Transferase</keyword>
<dbReference type="Gene3D" id="3.90.1150.10">
    <property type="entry name" value="Aspartate Aminotransferase, domain 1"/>
    <property type="match status" value="1"/>
</dbReference>
<evidence type="ECO:0000313" key="3">
    <source>
        <dbReference type="Proteomes" id="UP000596739"/>
    </source>
</evidence>
<dbReference type="SUPFAM" id="SSF53383">
    <property type="entry name" value="PLP-dependent transferases"/>
    <property type="match status" value="1"/>
</dbReference>
<dbReference type="GO" id="GO:0008483">
    <property type="term" value="F:transaminase activity"/>
    <property type="evidence" value="ECO:0007669"/>
    <property type="project" value="UniProtKB-KW"/>
</dbReference>
<evidence type="ECO:0000256" key="1">
    <source>
        <dbReference type="RuleBase" id="RU004508"/>
    </source>
</evidence>
<gene>
    <name evidence="2" type="ORF">JHL18_11280</name>
</gene>
<dbReference type="InterPro" id="IPR015421">
    <property type="entry name" value="PyrdxlP-dep_Trfase_major"/>
</dbReference>
<dbReference type="EMBL" id="JAENHN010000034">
    <property type="protein sequence ID" value="MBK1811213.1"/>
    <property type="molecule type" value="Genomic_DNA"/>
</dbReference>
<dbReference type="InterPro" id="IPR015422">
    <property type="entry name" value="PyrdxlP-dep_Trfase_small"/>
</dbReference>
<keyword evidence="1" id="KW-0663">Pyridoxal phosphate</keyword>
<dbReference type="PANTHER" id="PTHR30244:SF34">
    <property type="entry name" value="DTDP-4-AMINO-4,6-DIDEOXYGALACTOSE TRANSAMINASE"/>
    <property type="match status" value="1"/>
</dbReference>
<dbReference type="Gene3D" id="3.40.640.10">
    <property type="entry name" value="Type I PLP-dependent aspartate aminotransferase-like (Major domain)"/>
    <property type="match status" value="1"/>
</dbReference>
<dbReference type="InterPro" id="IPR015424">
    <property type="entry name" value="PyrdxlP-dep_Trfase"/>
</dbReference>
<dbReference type="InterPro" id="IPR000653">
    <property type="entry name" value="DegT/StrS_aminotransferase"/>
</dbReference>
<evidence type="ECO:0000313" key="2">
    <source>
        <dbReference type="EMBL" id="MBK1811213.1"/>
    </source>
</evidence>
<accession>A0ABS1EPK5</accession>
<reference evidence="3" key="1">
    <citation type="submission" date="2021-01" db="EMBL/GenBank/DDBJ databases">
        <title>Genome public.</title>
        <authorList>
            <person name="Liu C."/>
            <person name="Sun Q."/>
        </authorList>
    </citation>
    <scope>NUCLEOTIDE SEQUENCE [LARGE SCALE GENOMIC DNA]</scope>
    <source>
        <strain evidence="3">YIM B02505</strain>
    </source>
</reference>
<organism evidence="2 3">
    <name type="scientific">Clostridium yunnanense</name>
    <dbReference type="NCBI Taxonomy" id="2800325"/>
    <lineage>
        <taxon>Bacteria</taxon>
        <taxon>Bacillati</taxon>
        <taxon>Bacillota</taxon>
        <taxon>Clostridia</taxon>
        <taxon>Eubacteriales</taxon>
        <taxon>Clostridiaceae</taxon>
        <taxon>Clostridium</taxon>
    </lineage>
</organism>
<comment type="caution">
    <text evidence="2">The sequence shown here is derived from an EMBL/GenBank/DDBJ whole genome shotgun (WGS) entry which is preliminary data.</text>
</comment>
<dbReference type="PANTHER" id="PTHR30244">
    <property type="entry name" value="TRANSAMINASE"/>
    <property type="match status" value="1"/>
</dbReference>
<dbReference type="PIRSF" id="PIRSF000390">
    <property type="entry name" value="PLP_StrS"/>
    <property type="match status" value="1"/>
</dbReference>